<evidence type="ECO:0000256" key="3">
    <source>
        <dbReference type="ARBA" id="ARBA00022723"/>
    </source>
</evidence>
<dbReference type="InterPro" id="IPR023174">
    <property type="entry name" value="PDEase_CS"/>
</dbReference>
<dbReference type="InterPro" id="IPR002073">
    <property type="entry name" value="PDEase_catalytic_dom"/>
</dbReference>
<dbReference type="PRINTS" id="PR00387">
    <property type="entry name" value="PDIESTERASE1"/>
</dbReference>
<dbReference type="PROSITE" id="PS00126">
    <property type="entry name" value="PDEASE_I_1"/>
    <property type="match status" value="1"/>
</dbReference>
<comment type="cofactor">
    <cofactor evidence="10">
        <name>a divalent metal cation</name>
        <dbReference type="ChEBI" id="CHEBI:60240"/>
    </cofactor>
    <text evidence="10">Binds 2 divalent metal cations per subunit. Site 1 may preferentially bind zinc ions, while site 2 has a preference for magnesium and/or manganese ions.</text>
</comment>
<feature type="compositionally biased region" description="Basic residues" evidence="11">
    <location>
        <begin position="695"/>
        <end position="705"/>
    </location>
</feature>
<feature type="region of interest" description="Disordered" evidence="11">
    <location>
        <begin position="504"/>
        <end position="527"/>
    </location>
</feature>
<sequence length="916" mass="103462">MHPGSPDGFVVVVVIFFIELFRSAGGAGPGDIIKLYSSEGQLVNATPDLPPNTPSTPYTLHVVATPCNGNKLNRLGIDLMDLEHRLCEVERSVAALRADLPPVVEELRRAVDAFKLKLETTEHLSWLGFYKDGVEEWPGGRGETTHPYWKHVHYRRKAEQEVASVVSRFRQICDGVVSVETQELLRLPSFNNWAWEESEILLLLQHMYSDLGLPSKFGIETEVLRAFLCRVYHCYNQVPFHNFQHAFCVTQMMYGMICKCGLQERLGDLDVLTLLTSCICHDLDHPGFNNIYQINAKTELALRYNDISPLENHHCSVAFSVLEQPECNIFRNVSTEDYKKIREGMIRCILATDMARHNEILSDFRDAMEEFDFKNRAHVNLLSMVLIKVADISNEARPLDIAEPWLECLMQEFFNQSDLEKLEGLPVSPFMDREKVTKPSSQCSFIGFVLLPLFEALGKVLPELDELIIHPVRFALDHYRRLNETTKKASEEIEASQVAEVLEEVKEEPRPVSRNSQETNKRVVHKTESSYSIVSRASSRASMIRSSTIDYGDREMDEVDQTETEVDVSERTSRFKIATDGYKSPSRRNSSERRSSVGNRSSCERTISPKSLEDRLLPHAEARTEDSESLHEKCEKEMSLFSRLRIFSERLASCDKEKSVNGSASLGKGSTRCKQSGGLQGVLKRTRSKSEPTKFRSHRTFHISRPKISFGNNPQKPKSDENVNDNEMTTNREKSKVESSDDFLSAFEIKTSTSFELLEPKKTLSELSDAQPSPTLSEKCVLSSNSILQHKGCSLSLDRLPSKNGRSRRSGVTGTQAMDNTPGSSEGDLLTGIKKSEADGVTQPHQVLSQPRSFRPFEKSPLTLQDSPKNMKKKSESARTLLLKSFSFRKKSPTNVEAPLIRHKNNSSQGQGEDKL</sequence>
<evidence type="ECO:0000256" key="2">
    <source>
        <dbReference type="ARBA" id="ARBA00022535"/>
    </source>
</evidence>
<evidence type="ECO:0000256" key="10">
    <source>
        <dbReference type="RuleBase" id="RU363067"/>
    </source>
</evidence>
<feature type="binding site" evidence="8">
    <location>
        <position position="282"/>
    </location>
    <ligand>
        <name>AMP</name>
        <dbReference type="ChEBI" id="CHEBI:456215"/>
    </ligand>
</feature>
<feature type="binding site" evidence="9">
    <location>
        <position position="282"/>
    </location>
    <ligand>
        <name>Zn(2+)</name>
        <dbReference type="ChEBI" id="CHEBI:29105"/>
        <label>2</label>
    </ligand>
</feature>
<evidence type="ECO:0000313" key="15">
    <source>
        <dbReference type="Proteomes" id="UP001286313"/>
    </source>
</evidence>
<dbReference type="Pfam" id="PF00233">
    <property type="entry name" value="PDEase_I"/>
    <property type="match status" value="1"/>
</dbReference>
<dbReference type="InterPro" id="IPR036971">
    <property type="entry name" value="PDEase_catalytic_dom_sf"/>
</dbReference>
<dbReference type="FunFam" id="1.10.1300.10:FF:000006">
    <property type="entry name" value="Phosphodiesterase 9A"/>
    <property type="match status" value="1"/>
</dbReference>
<feature type="chain" id="PRO_5041946335" description="Phosphodiesterase" evidence="12">
    <location>
        <begin position="27"/>
        <end position="916"/>
    </location>
</feature>
<dbReference type="SUPFAM" id="SSF109604">
    <property type="entry name" value="HD-domain/PDEase-like"/>
    <property type="match status" value="1"/>
</dbReference>
<dbReference type="Gene3D" id="1.10.1300.10">
    <property type="entry name" value="3'5'-cyclic nucleotide phosphodiesterase, catalytic domain"/>
    <property type="match status" value="1"/>
</dbReference>
<reference evidence="14" key="1">
    <citation type="submission" date="2023-10" db="EMBL/GenBank/DDBJ databases">
        <title>Genome assemblies of two species of porcelain crab, Petrolisthes cinctipes and Petrolisthes manimaculis (Anomura: Porcellanidae).</title>
        <authorList>
            <person name="Angst P."/>
        </authorList>
    </citation>
    <scope>NUCLEOTIDE SEQUENCE</scope>
    <source>
        <strain evidence="14">PB745_01</strain>
        <tissue evidence="14">Gill</tissue>
    </source>
</reference>
<feature type="region of interest" description="Disordered" evidence="11">
    <location>
        <begin position="658"/>
        <end position="737"/>
    </location>
</feature>
<keyword evidence="15" id="KW-1185">Reference proteome</keyword>
<dbReference type="CDD" id="cd00077">
    <property type="entry name" value="HDc"/>
    <property type="match status" value="1"/>
</dbReference>
<feature type="binding site" evidence="8">
    <location>
        <position position="391"/>
    </location>
    <ligand>
        <name>AMP</name>
        <dbReference type="ChEBI" id="CHEBI:456215"/>
    </ligand>
</feature>
<dbReference type="EC" id="3.1.4.-" evidence="10"/>
<feature type="binding site" evidence="9">
    <location>
        <position position="391"/>
    </location>
    <ligand>
        <name>Zn(2+)</name>
        <dbReference type="ChEBI" id="CHEBI:29105"/>
        <label>1</label>
    </ligand>
</feature>
<evidence type="ECO:0000313" key="14">
    <source>
        <dbReference type="EMBL" id="KAK3883806.1"/>
    </source>
</evidence>
<dbReference type="PROSITE" id="PS51845">
    <property type="entry name" value="PDEASE_I_2"/>
    <property type="match status" value="1"/>
</dbReference>
<evidence type="ECO:0000256" key="6">
    <source>
        <dbReference type="ARBA" id="ARBA00061167"/>
    </source>
</evidence>
<keyword evidence="3 9" id="KW-0479">Metal-binding</keyword>
<dbReference type="InterPro" id="IPR023088">
    <property type="entry name" value="PDEase"/>
</dbReference>
<feature type="active site" description="Proton donor" evidence="7">
    <location>
        <position position="241"/>
    </location>
</feature>
<evidence type="ECO:0000256" key="11">
    <source>
        <dbReference type="SAM" id="MobiDB-lite"/>
    </source>
</evidence>
<keyword evidence="2" id="KW-0140">cGMP</keyword>
<feature type="binding site" evidence="8">
    <location>
        <position position="442"/>
    </location>
    <ligand>
        <name>AMP</name>
        <dbReference type="ChEBI" id="CHEBI:456215"/>
    </ligand>
</feature>
<comment type="pathway">
    <text evidence="5">Purine metabolism; 3',5'-cyclic GMP degradation; GMP from 3',5'-cyclic GMP: step 1/1.</text>
</comment>
<evidence type="ECO:0000256" key="8">
    <source>
        <dbReference type="PIRSR" id="PIRSR623088-2"/>
    </source>
</evidence>
<evidence type="ECO:0000256" key="5">
    <source>
        <dbReference type="ARBA" id="ARBA00037913"/>
    </source>
</evidence>
<comment type="catalytic activity">
    <reaction evidence="1">
        <text>3',5'-cyclic GMP + H2O = GMP + H(+)</text>
        <dbReference type="Rhea" id="RHEA:16957"/>
        <dbReference type="ChEBI" id="CHEBI:15377"/>
        <dbReference type="ChEBI" id="CHEBI:15378"/>
        <dbReference type="ChEBI" id="CHEBI:57746"/>
        <dbReference type="ChEBI" id="CHEBI:58115"/>
        <dbReference type="EC" id="3.1.4.35"/>
    </reaction>
</comment>
<comment type="caution">
    <text evidence="14">The sequence shown here is derived from an EMBL/GenBank/DDBJ whole genome shotgun (WGS) entry which is preliminary data.</text>
</comment>
<dbReference type="PANTHER" id="PTHR11347">
    <property type="entry name" value="CYCLIC NUCLEOTIDE PHOSPHODIESTERASE"/>
    <property type="match status" value="1"/>
</dbReference>
<evidence type="ECO:0000256" key="9">
    <source>
        <dbReference type="PIRSR" id="PIRSR623088-3"/>
    </source>
</evidence>
<name>A0AAE1KS15_PETCI</name>
<dbReference type="GO" id="GO:0007165">
    <property type="term" value="P:signal transduction"/>
    <property type="evidence" value="ECO:0007669"/>
    <property type="project" value="InterPro"/>
</dbReference>
<dbReference type="Proteomes" id="UP001286313">
    <property type="component" value="Unassembled WGS sequence"/>
</dbReference>
<feature type="region of interest" description="Disordered" evidence="11">
    <location>
        <begin position="552"/>
        <end position="632"/>
    </location>
</feature>
<keyword evidence="4 10" id="KW-0378">Hydrolase</keyword>
<feature type="binding site" evidence="9">
    <location>
        <position position="245"/>
    </location>
    <ligand>
        <name>Zn(2+)</name>
        <dbReference type="ChEBI" id="CHEBI:29105"/>
        <label>1</label>
    </ligand>
</feature>
<evidence type="ECO:0000256" key="4">
    <source>
        <dbReference type="ARBA" id="ARBA00022801"/>
    </source>
</evidence>
<protein>
    <recommendedName>
        <fullName evidence="10">Phosphodiesterase</fullName>
        <ecNumber evidence="10">3.1.4.-</ecNumber>
    </recommendedName>
</protein>
<evidence type="ECO:0000259" key="13">
    <source>
        <dbReference type="PROSITE" id="PS51845"/>
    </source>
</evidence>
<feature type="signal peptide" evidence="12">
    <location>
        <begin position="1"/>
        <end position="26"/>
    </location>
</feature>
<feature type="compositionally biased region" description="Acidic residues" evidence="11">
    <location>
        <begin position="555"/>
        <end position="567"/>
    </location>
</feature>
<evidence type="ECO:0000256" key="12">
    <source>
        <dbReference type="SAM" id="SignalP"/>
    </source>
</evidence>
<feature type="compositionally biased region" description="Polar residues" evidence="11">
    <location>
        <begin position="810"/>
        <end position="824"/>
    </location>
</feature>
<gene>
    <name evidence="14" type="ORF">Pcinc_011892</name>
</gene>
<feature type="binding site" evidence="8">
    <location>
        <begin position="241"/>
        <end position="245"/>
    </location>
    <ligand>
        <name>AMP</name>
        <dbReference type="ChEBI" id="CHEBI:456215"/>
    </ligand>
</feature>
<evidence type="ECO:0000256" key="7">
    <source>
        <dbReference type="PIRSR" id="PIRSR623088-1"/>
    </source>
</evidence>
<feature type="compositionally biased region" description="Polar residues" evidence="11">
    <location>
        <begin position="906"/>
        <end position="916"/>
    </location>
</feature>
<dbReference type="SMART" id="SM00471">
    <property type="entry name" value="HDc"/>
    <property type="match status" value="1"/>
</dbReference>
<feature type="binding site" evidence="9">
    <location>
        <position position="281"/>
    </location>
    <ligand>
        <name>Zn(2+)</name>
        <dbReference type="ChEBI" id="CHEBI:29105"/>
        <label>1</label>
    </ligand>
</feature>
<proteinExistence type="inferred from homology"/>
<evidence type="ECO:0000256" key="1">
    <source>
        <dbReference type="ARBA" id="ARBA00000583"/>
    </source>
</evidence>
<organism evidence="14 15">
    <name type="scientific">Petrolisthes cinctipes</name>
    <name type="common">Flat porcelain crab</name>
    <dbReference type="NCBI Taxonomy" id="88211"/>
    <lineage>
        <taxon>Eukaryota</taxon>
        <taxon>Metazoa</taxon>
        <taxon>Ecdysozoa</taxon>
        <taxon>Arthropoda</taxon>
        <taxon>Crustacea</taxon>
        <taxon>Multicrustacea</taxon>
        <taxon>Malacostraca</taxon>
        <taxon>Eumalacostraca</taxon>
        <taxon>Eucarida</taxon>
        <taxon>Decapoda</taxon>
        <taxon>Pleocyemata</taxon>
        <taxon>Anomura</taxon>
        <taxon>Galatheoidea</taxon>
        <taxon>Porcellanidae</taxon>
        <taxon>Petrolisthes</taxon>
    </lineage>
</organism>
<feature type="compositionally biased region" description="Basic and acidic residues" evidence="11">
    <location>
        <begin position="611"/>
        <end position="632"/>
    </location>
</feature>
<dbReference type="GO" id="GO:0047555">
    <property type="term" value="F:3',5'-cyclic-GMP phosphodiesterase activity"/>
    <property type="evidence" value="ECO:0007669"/>
    <property type="project" value="UniProtKB-EC"/>
</dbReference>
<accession>A0AAE1KS15</accession>
<dbReference type="GO" id="GO:0046872">
    <property type="term" value="F:metal ion binding"/>
    <property type="evidence" value="ECO:0007669"/>
    <property type="project" value="UniProtKB-KW"/>
</dbReference>
<keyword evidence="12" id="KW-0732">Signal</keyword>
<comment type="similarity">
    <text evidence="6">Belongs to the cyclic nucleotide phosphodiesterase family. PDE9 subfamily.</text>
</comment>
<feature type="binding site" evidence="9">
    <location>
        <position position="282"/>
    </location>
    <ligand>
        <name>Zn(2+)</name>
        <dbReference type="ChEBI" id="CHEBI:29105"/>
        <label>1</label>
    </ligand>
</feature>
<dbReference type="InterPro" id="IPR003607">
    <property type="entry name" value="HD/PDEase_dom"/>
</dbReference>
<feature type="region of interest" description="Disordered" evidence="11">
    <location>
        <begin position="796"/>
        <end position="916"/>
    </location>
</feature>
<feature type="compositionally biased region" description="Polar residues" evidence="11">
    <location>
        <begin position="843"/>
        <end position="852"/>
    </location>
</feature>
<feature type="domain" description="PDEase" evidence="13">
    <location>
        <begin position="158"/>
        <end position="486"/>
    </location>
</feature>
<dbReference type="EMBL" id="JAWQEG010000953">
    <property type="protein sequence ID" value="KAK3883806.1"/>
    <property type="molecule type" value="Genomic_DNA"/>
</dbReference>
<dbReference type="AlphaFoldDB" id="A0AAE1KS15"/>